<dbReference type="RefSeq" id="WP_091190428.1">
    <property type="nucleotide sequence ID" value="NZ_LT594324.1"/>
</dbReference>
<evidence type="ECO:0000313" key="3">
    <source>
        <dbReference type="EMBL" id="SBT37467.1"/>
    </source>
</evidence>
<protein>
    <recommendedName>
        <fullName evidence="2">DUF397 domain-containing protein</fullName>
    </recommendedName>
</protein>
<dbReference type="OrthoDB" id="4562195at2"/>
<evidence type="ECO:0000259" key="2">
    <source>
        <dbReference type="Pfam" id="PF04149"/>
    </source>
</evidence>
<feature type="region of interest" description="Disordered" evidence="1">
    <location>
        <begin position="1"/>
        <end position="22"/>
    </location>
</feature>
<sequence>MNGTNSPRPPATGWRKSSHSGDEGACVEMALLPEAVAVRDSKDPSGPVLVFPPAAWAAFTGAPPRG</sequence>
<dbReference type="Proteomes" id="UP000198765">
    <property type="component" value="Chromosome I"/>
</dbReference>
<proteinExistence type="predicted"/>
<gene>
    <name evidence="3" type="ORF">GA0070621_0140</name>
</gene>
<evidence type="ECO:0000256" key="1">
    <source>
        <dbReference type="SAM" id="MobiDB-lite"/>
    </source>
</evidence>
<dbReference type="AlphaFoldDB" id="A0A1A8Z0W4"/>
<dbReference type="EMBL" id="LT594324">
    <property type="protein sequence ID" value="SBT37467.1"/>
    <property type="molecule type" value="Genomic_DNA"/>
</dbReference>
<organism evidence="3 4">
    <name type="scientific">Micromonospora narathiwatensis</name>
    <dbReference type="NCBI Taxonomy" id="299146"/>
    <lineage>
        <taxon>Bacteria</taxon>
        <taxon>Bacillati</taxon>
        <taxon>Actinomycetota</taxon>
        <taxon>Actinomycetes</taxon>
        <taxon>Micromonosporales</taxon>
        <taxon>Micromonosporaceae</taxon>
        <taxon>Micromonospora</taxon>
    </lineage>
</organism>
<feature type="domain" description="DUF397" evidence="2">
    <location>
        <begin position="13"/>
        <end position="61"/>
    </location>
</feature>
<keyword evidence="4" id="KW-1185">Reference proteome</keyword>
<reference evidence="3 4" key="1">
    <citation type="submission" date="2016-06" db="EMBL/GenBank/DDBJ databases">
        <authorList>
            <person name="Kjaerup R.B."/>
            <person name="Dalgaard T.S."/>
            <person name="Juul-Madsen H.R."/>
        </authorList>
    </citation>
    <scope>NUCLEOTIDE SEQUENCE [LARGE SCALE GENOMIC DNA]</scope>
    <source>
        <strain evidence="3 4">DSM 45248</strain>
    </source>
</reference>
<dbReference type="PATRIC" id="fig|299146.4.peg.138"/>
<accession>A0A1A8Z0W4</accession>
<evidence type="ECO:0000313" key="4">
    <source>
        <dbReference type="Proteomes" id="UP000198765"/>
    </source>
</evidence>
<dbReference type="InterPro" id="IPR007278">
    <property type="entry name" value="DUF397"/>
</dbReference>
<dbReference type="Pfam" id="PF04149">
    <property type="entry name" value="DUF397"/>
    <property type="match status" value="1"/>
</dbReference>
<name>A0A1A8Z0W4_9ACTN</name>